<name>A0A364NKP5_9GAMM</name>
<dbReference type="GO" id="GO:0051607">
    <property type="term" value="P:defense response to virus"/>
    <property type="evidence" value="ECO:0007669"/>
    <property type="project" value="UniProtKB-KW"/>
</dbReference>
<protein>
    <recommendedName>
        <fullName evidence="3">CRISPR system Cms protein Csm2</fullName>
    </recommendedName>
    <alternativeName>
        <fullName evidence="6">CRISPR type III A-associated protein Csm2</fullName>
    </alternativeName>
</protein>
<dbReference type="AlphaFoldDB" id="A0A364NKP5"/>
<dbReference type="OrthoDB" id="9803002at2"/>
<keyword evidence="5" id="KW-0051">Antiviral defense</keyword>
<proteinExistence type="inferred from homology"/>
<evidence type="ECO:0000256" key="3">
    <source>
        <dbReference type="ARBA" id="ARBA00016118"/>
    </source>
</evidence>
<dbReference type="EMBL" id="QKRX01000008">
    <property type="protein sequence ID" value="RAU17611.1"/>
    <property type="molecule type" value="Genomic_DNA"/>
</dbReference>
<evidence type="ECO:0000313" key="8">
    <source>
        <dbReference type="Proteomes" id="UP000250744"/>
    </source>
</evidence>
<dbReference type="Proteomes" id="UP000250744">
    <property type="component" value="Unassembled WGS sequence"/>
</dbReference>
<dbReference type="Pfam" id="PF03750">
    <property type="entry name" value="Csm2_III-A"/>
    <property type="match status" value="1"/>
</dbReference>
<dbReference type="RefSeq" id="WP_112159462.1">
    <property type="nucleotide sequence ID" value="NZ_QKRX01000008.1"/>
</dbReference>
<evidence type="ECO:0000256" key="2">
    <source>
        <dbReference type="ARBA" id="ARBA00006896"/>
    </source>
</evidence>
<evidence type="ECO:0000256" key="6">
    <source>
        <dbReference type="ARBA" id="ARBA00031723"/>
    </source>
</evidence>
<keyword evidence="8" id="KW-1185">Reference proteome</keyword>
<dbReference type="GO" id="GO:0003723">
    <property type="term" value="F:RNA binding"/>
    <property type="evidence" value="ECO:0007669"/>
    <property type="project" value="UniProtKB-KW"/>
</dbReference>
<reference evidence="7 8" key="1">
    <citation type="submission" date="2018-06" db="EMBL/GenBank/DDBJ databases">
        <title>Nitrincola tibetense sp. nov., isolated from Lake XuguoCo on Tibetan Plateau.</title>
        <authorList>
            <person name="Xing P."/>
        </authorList>
    </citation>
    <scope>NUCLEOTIDE SEQUENCE [LARGE SCALE GENOMIC DNA]</scope>
    <source>
        <strain evidence="8">xg18</strain>
    </source>
</reference>
<evidence type="ECO:0000256" key="5">
    <source>
        <dbReference type="ARBA" id="ARBA00023118"/>
    </source>
</evidence>
<comment type="caution">
    <text evidence="7">The sequence shown here is derived from an EMBL/GenBank/DDBJ whole genome shotgun (WGS) entry which is preliminary data.</text>
</comment>
<comment type="function">
    <text evidence="1">This subunit may be involved in monitoring complementarity of crRNA and target RNA.</text>
</comment>
<comment type="similarity">
    <text evidence="2">Belongs to the CRISPR-associated Csm2 family.</text>
</comment>
<organism evidence="7 8">
    <name type="scientific">Nitrincola tibetensis</name>
    <dbReference type="NCBI Taxonomy" id="2219697"/>
    <lineage>
        <taxon>Bacteria</taxon>
        <taxon>Pseudomonadati</taxon>
        <taxon>Pseudomonadota</taxon>
        <taxon>Gammaproteobacteria</taxon>
        <taxon>Oceanospirillales</taxon>
        <taxon>Oceanospirillaceae</taxon>
        <taxon>Nitrincola</taxon>
    </lineage>
</organism>
<dbReference type="NCBIfam" id="TIGR01870">
    <property type="entry name" value="cas_TM1810_Csm2"/>
    <property type="match status" value="1"/>
</dbReference>
<evidence type="ECO:0000313" key="7">
    <source>
        <dbReference type="EMBL" id="RAU17611.1"/>
    </source>
</evidence>
<evidence type="ECO:0000256" key="4">
    <source>
        <dbReference type="ARBA" id="ARBA00022884"/>
    </source>
</evidence>
<keyword evidence="4" id="KW-0694">RNA-binding</keyword>
<sequence length="139" mass="16101">MSYQSNQNRTASINLTPIILVTPSAELYDTLAESTAKTIANPAKRGVNKASQLRGFYDELVMWEQRLRQATDIEFNQQLPLIRMINAKVAYAKGRDLVDENYFQLIRHCLNQIKDKETLRNCKLFLEAFMGFYKVYGEK</sequence>
<gene>
    <name evidence="7" type="primary">csm2</name>
    <name evidence="7" type="ORF">DN062_11420</name>
</gene>
<dbReference type="InterPro" id="IPR010149">
    <property type="entry name" value="CRISPR-assoc_prot_Csm2_III-A"/>
</dbReference>
<evidence type="ECO:0000256" key="1">
    <source>
        <dbReference type="ARBA" id="ARBA00003640"/>
    </source>
</evidence>
<accession>A0A364NKP5</accession>